<feature type="binding site" evidence="19">
    <location>
        <begin position="23"/>
        <end position="30"/>
    </location>
    <ligand>
        <name>GTP</name>
        <dbReference type="ChEBI" id="CHEBI:37565"/>
    </ligand>
</feature>
<proteinExistence type="inferred from homology"/>
<evidence type="ECO:0000256" key="5">
    <source>
        <dbReference type="ARBA" id="ARBA00004692"/>
    </source>
</evidence>
<feature type="binding site" evidence="19">
    <location>
        <position position="99"/>
    </location>
    <ligand>
        <name>GTP</name>
        <dbReference type="ChEBI" id="CHEBI:37565"/>
    </ligand>
</feature>
<feature type="binding site" evidence="19">
    <location>
        <begin position="49"/>
        <end position="51"/>
    </location>
    <ligand>
        <name>GTP</name>
        <dbReference type="ChEBI" id="CHEBI:37565"/>
    </ligand>
</feature>
<sequence length="214" mass="22966">MNVFNSLDRGGNAAGGSITLVVGGARSGKSRFAEQLAGQLKGDDVLYVATAQPLDGEMTRRIEHHRRTRNAAWQTVESPLNIGRAIADVRDLPSLVLVDCLTLLVSNVMCDEQRHDAAVDDWESRVLAEVDELIEVARQRRIDLVIVSGEVGAGVVPEHAAGRLFRDLLGLANQRIAASADATYWMVAGLAINATKIASSVQDAADGLQRSDVL</sequence>
<keyword evidence="12 19" id="KW-0547">Nucleotide-binding</keyword>
<comment type="catalytic activity">
    <reaction evidence="1">
        <text>adenosylcob(III)inamide + ATP = adenosylcob(III)inamide phosphate + ADP + H(+)</text>
        <dbReference type="Rhea" id="RHEA:15769"/>
        <dbReference type="ChEBI" id="CHEBI:2480"/>
        <dbReference type="ChEBI" id="CHEBI:15378"/>
        <dbReference type="ChEBI" id="CHEBI:30616"/>
        <dbReference type="ChEBI" id="CHEBI:58502"/>
        <dbReference type="ChEBI" id="CHEBI:456216"/>
        <dbReference type="EC" id="2.7.1.156"/>
    </reaction>
</comment>
<evidence type="ECO:0000256" key="14">
    <source>
        <dbReference type="ARBA" id="ARBA00022840"/>
    </source>
</evidence>
<evidence type="ECO:0000256" key="6">
    <source>
        <dbReference type="ARBA" id="ARBA00005159"/>
    </source>
</evidence>
<evidence type="ECO:0000256" key="16">
    <source>
        <dbReference type="ARBA" id="ARBA00029570"/>
    </source>
</evidence>
<evidence type="ECO:0000256" key="1">
    <source>
        <dbReference type="ARBA" id="ARBA00000312"/>
    </source>
</evidence>
<dbReference type="EC" id="2.7.1.156" evidence="8"/>
<keyword evidence="14" id="KW-0067">ATP-binding</keyword>
<comment type="pathway">
    <text evidence="6">Cofactor biosynthesis; adenosylcobalamin biosynthesis; adenosylcobalamin from cob(II)yrinate a,c-diamide: step 5/7.</text>
</comment>
<feature type="binding site" evidence="19">
    <location>
        <position position="77"/>
    </location>
    <ligand>
        <name>GTP</name>
        <dbReference type="ChEBI" id="CHEBI:37565"/>
    </ligand>
</feature>
<dbReference type="RefSeq" id="WP_302118715.1">
    <property type="nucleotide sequence ID" value="NZ_SJPU01000002.1"/>
</dbReference>
<evidence type="ECO:0000256" key="8">
    <source>
        <dbReference type="ARBA" id="ARBA00012016"/>
    </source>
</evidence>
<reference evidence="21 22" key="1">
    <citation type="journal article" date="2020" name="Antonie Van Leeuwenhoek">
        <title>Rhodopirellula heiligendammensis sp. nov., Rhodopirellula pilleata sp. nov., and Rhodopirellula solitaria sp. nov. isolated from natural or artificial marine surfaces in Northern Germany and California, USA, and emended description of the genus Rhodopirellula.</title>
        <authorList>
            <person name="Kallscheuer N."/>
            <person name="Wiegand S."/>
            <person name="Jogler M."/>
            <person name="Boedeker C."/>
            <person name="Peeters S.H."/>
            <person name="Rast P."/>
            <person name="Heuer A."/>
            <person name="Jetten M.S.M."/>
            <person name="Rohde M."/>
            <person name="Jogler C."/>
        </authorList>
    </citation>
    <scope>NUCLEOTIDE SEQUENCE [LARGE SCALE GENOMIC DNA]</scope>
    <source>
        <strain evidence="21 22">Poly21</strain>
    </source>
</reference>
<comment type="catalytic activity">
    <reaction evidence="2">
        <text>adenosylcob(III)inamide phosphate + GTP + H(+) = adenosylcob(III)inamide-GDP + diphosphate</text>
        <dbReference type="Rhea" id="RHEA:22712"/>
        <dbReference type="ChEBI" id="CHEBI:15378"/>
        <dbReference type="ChEBI" id="CHEBI:33019"/>
        <dbReference type="ChEBI" id="CHEBI:37565"/>
        <dbReference type="ChEBI" id="CHEBI:58502"/>
        <dbReference type="ChEBI" id="CHEBI:60487"/>
        <dbReference type="EC" id="2.7.7.62"/>
    </reaction>
</comment>
<feature type="active site" description="GMP-histidine intermediate" evidence="18">
    <location>
        <position position="65"/>
    </location>
</feature>
<dbReference type="GO" id="GO:0005525">
    <property type="term" value="F:GTP binding"/>
    <property type="evidence" value="ECO:0007669"/>
    <property type="project" value="UniProtKB-KW"/>
</dbReference>
<evidence type="ECO:0000313" key="22">
    <source>
        <dbReference type="Proteomes" id="UP000319908"/>
    </source>
</evidence>
<evidence type="ECO:0000256" key="9">
    <source>
        <dbReference type="ARBA" id="ARBA00012523"/>
    </source>
</evidence>
<dbReference type="InterPro" id="IPR003203">
    <property type="entry name" value="CobU/CobP"/>
</dbReference>
<dbReference type="InterPro" id="IPR027417">
    <property type="entry name" value="P-loop_NTPase"/>
</dbReference>
<comment type="function">
    <text evidence="4">Catalyzes ATP-dependent phosphorylation of adenosylcobinamide and addition of GMP to adenosylcobinamide phosphate.</text>
</comment>
<evidence type="ECO:0000259" key="20">
    <source>
        <dbReference type="SMART" id="SM00382"/>
    </source>
</evidence>
<name>A0A5C6BTF1_9BACT</name>
<organism evidence="21 22">
    <name type="scientific">Allorhodopirellula heiligendammensis</name>
    <dbReference type="NCBI Taxonomy" id="2714739"/>
    <lineage>
        <taxon>Bacteria</taxon>
        <taxon>Pseudomonadati</taxon>
        <taxon>Planctomycetota</taxon>
        <taxon>Planctomycetia</taxon>
        <taxon>Pirellulales</taxon>
        <taxon>Pirellulaceae</taxon>
        <taxon>Allorhodopirellula</taxon>
    </lineage>
</organism>
<evidence type="ECO:0000256" key="4">
    <source>
        <dbReference type="ARBA" id="ARBA00003889"/>
    </source>
</evidence>
<dbReference type="InterPro" id="IPR003593">
    <property type="entry name" value="AAA+_ATPase"/>
</dbReference>
<accession>A0A5C6BTF1</accession>
<dbReference type="Gene3D" id="3.40.50.300">
    <property type="entry name" value="P-loop containing nucleotide triphosphate hydrolases"/>
    <property type="match status" value="1"/>
</dbReference>
<dbReference type="GO" id="GO:0008820">
    <property type="term" value="F:cobinamide phosphate guanylyltransferase activity"/>
    <property type="evidence" value="ECO:0007669"/>
    <property type="project" value="UniProtKB-EC"/>
</dbReference>
<dbReference type="Proteomes" id="UP000319908">
    <property type="component" value="Unassembled WGS sequence"/>
</dbReference>
<comment type="similarity">
    <text evidence="7">Belongs to the CobU/CobP family.</text>
</comment>
<evidence type="ECO:0000256" key="3">
    <source>
        <dbReference type="ARBA" id="ARBA00001522"/>
    </source>
</evidence>
<dbReference type="UniPathway" id="UPA00148">
    <property type="reaction ID" value="UER00236"/>
</dbReference>
<evidence type="ECO:0000256" key="17">
    <source>
        <dbReference type="ARBA" id="ARBA00030571"/>
    </source>
</evidence>
<protein>
    <recommendedName>
        <fullName evidence="16">Adenosylcobinamide kinase</fullName>
        <ecNumber evidence="8">2.7.1.156</ecNumber>
        <ecNumber evidence="9">2.7.7.62</ecNumber>
    </recommendedName>
    <alternativeName>
        <fullName evidence="17">Adenosylcobinamide-phosphate guanylyltransferase</fullName>
    </alternativeName>
</protein>
<comment type="caution">
    <text evidence="21">The sequence shown here is derived from an EMBL/GenBank/DDBJ whole genome shotgun (WGS) entry which is preliminary data.</text>
</comment>
<keyword evidence="22" id="KW-1185">Reference proteome</keyword>
<evidence type="ECO:0000313" key="21">
    <source>
        <dbReference type="EMBL" id="TWU15298.1"/>
    </source>
</evidence>
<feature type="domain" description="AAA+ ATPase" evidence="20">
    <location>
        <begin position="15"/>
        <end position="175"/>
    </location>
</feature>
<dbReference type="SUPFAM" id="SSF52540">
    <property type="entry name" value="P-loop containing nucleoside triphosphate hydrolases"/>
    <property type="match status" value="1"/>
</dbReference>
<comment type="catalytic activity">
    <reaction evidence="3">
        <text>adenosylcob(III)inamide + GTP = adenosylcob(III)inamide phosphate + GDP + H(+)</text>
        <dbReference type="Rhea" id="RHEA:15765"/>
        <dbReference type="ChEBI" id="CHEBI:2480"/>
        <dbReference type="ChEBI" id="CHEBI:15378"/>
        <dbReference type="ChEBI" id="CHEBI:37565"/>
        <dbReference type="ChEBI" id="CHEBI:58189"/>
        <dbReference type="ChEBI" id="CHEBI:58502"/>
        <dbReference type="EC" id="2.7.1.156"/>
    </reaction>
</comment>
<keyword evidence="15 19" id="KW-0342">GTP-binding</keyword>
<dbReference type="EC" id="2.7.7.62" evidence="9"/>
<dbReference type="AlphaFoldDB" id="A0A5C6BTF1"/>
<dbReference type="EMBL" id="SJPU01000002">
    <property type="protein sequence ID" value="TWU15298.1"/>
    <property type="molecule type" value="Genomic_DNA"/>
</dbReference>
<evidence type="ECO:0000256" key="7">
    <source>
        <dbReference type="ARBA" id="ARBA00007490"/>
    </source>
</evidence>
<dbReference type="GO" id="GO:0043752">
    <property type="term" value="F:adenosylcobinamide kinase activity"/>
    <property type="evidence" value="ECO:0007669"/>
    <property type="project" value="UniProtKB-EC"/>
</dbReference>
<dbReference type="NCBIfam" id="NF004469">
    <property type="entry name" value="PRK05800.1"/>
    <property type="match status" value="1"/>
</dbReference>
<evidence type="ECO:0000256" key="15">
    <source>
        <dbReference type="ARBA" id="ARBA00023134"/>
    </source>
</evidence>
<dbReference type="Pfam" id="PF02283">
    <property type="entry name" value="CobU"/>
    <property type="match status" value="1"/>
</dbReference>
<keyword evidence="10" id="KW-0169">Cobalamin biosynthesis</keyword>
<comment type="pathway">
    <text evidence="5">Cofactor biosynthesis; adenosylcobalamin biosynthesis; adenosylcobalamin from cob(II)yrinate a,c-diamide: step 6/7.</text>
</comment>
<evidence type="ECO:0000256" key="11">
    <source>
        <dbReference type="ARBA" id="ARBA00022679"/>
    </source>
</evidence>
<dbReference type="GO" id="GO:0009236">
    <property type="term" value="P:cobalamin biosynthetic process"/>
    <property type="evidence" value="ECO:0007669"/>
    <property type="project" value="UniProtKB-UniPathway"/>
</dbReference>
<gene>
    <name evidence="21" type="primary">cobU</name>
    <name evidence="21" type="ORF">Poly21_24930</name>
</gene>
<dbReference type="PIRSF" id="PIRSF006135">
    <property type="entry name" value="CobU"/>
    <property type="match status" value="1"/>
</dbReference>
<evidence type="ECO:0000256" key="10">
    <source>
        <dbReference type="ARBA" id="ARBA00022573"/>
    </source>
</evidence>
<dbReference type="CDD" id="cd00544">
    <property type="entry name" value="CobU"/>
    <property type="match status" value="1"/>
</dbReference>
<dbReference type="GO" id="GO:0005524">
    <property type="term" value="F:ATP binding"/>
    <property type="evidence" value="ECO:0007669"/>
    <property type="project" value="UniProtKB-KW"/>
</dbReference>
<keyword evidence="11 21" id="KW-0808">Transferase</keyword>
<dbReference type="PANTHER" id="PTHR34848:SF1">
    <property type="entry name" value="BIFUNCTIONAL ADENOSYLCOBALAMIN BIOSYNTHESIS PROTEIN COBU"/>
    <property type="match status" value="1"/>
</dbReference>
<evidence type="ECO:0000256" key="13">
    <source>
        <dbReference type="ARBA" id="ARBA00022777"/>
    </source>
</evidence>
<evidence type="ECO:0000256" key="18">
    <source>
        <dbReference type="PIRSR" id="PIRSR006135-1"/>
    </source>
</evidence>
<evidence type="ECO:0000256" key="19">
    <source>
        <dbReference type="PIRSR" id="PIRSR006135-2"/>
    </source>
</evidence>
<keyword evidence="13" id="KW-0418">Kinase</keyword>
<evidence type="ECO:0000256" key="2">
    <source>
        <dbReference type="ARBA" id="ARBA00000711"/>
    </source>
</evidence>
<evidence type="ECO:0000256" key="12">
    <source>
        <dbReference type="ARBA" id="ARBA00022741"/>
    </source>
</evidence>
<dbReference type="SMART" id="SM00382">
    <property type="entry name" value="AAA"/>
    <property type="match status" value="1"/>
</dbReference>
<dbReference type="PANTHER" id="PTHR34848">
    <property type="match status" value="1"/>
</dbReference>
<feature type="binding site" evidence="19">
    <location>
        <begin position="66"/>
        <end position="69"/>
    </location>
    <ligand>
        <name>GTP</name>
        <dbReference type="ChEBI" id="CHEBI:37565"/>
    </ligand>
</feature>